<dbReference type="EMBL" id="BAAAQK010000001">
    <property type="protein sequence ID" value="GAA1826991.1"/>
    <property type="molecule type" value="Genomic_DNA"/>
</dbReference>
<dbReference type="PANTHER" id="PTHR10584:SF166">
    <property type="entry name" value="RIBOKINASE"/>
    <property type="match status" value="1"/>
</dbReference>
<sequence length="290" mass="28939">MDTSSTVGRLPRPGETVLASQLLSHVGGKGANQAVAAARSGASVTMVARVGTDAAGDEATSTLRAEGVCVDGVLRSGSLPTGRAFISVDPEGQNQIVVASGANAALSPADLDAVAPLAAPGGIVLAQGEIDPSTIVHASELAARRRSRFVLNLAPVVELPPETLRASDPLVVNEVEAEALGIDTSDLETDLARHVGTLATSLVVTLGGAGAISARTGVVVRHPAPEVTAVDTTGAGDAFVGALVAALADGASLEEATDEAVEAGAFSVRHHGTITSYRRGGRRGRNGGAA</sequence>
<comment type="caution">
    <text evidence="12">The sequence shown here is derived from an EMBL/GenBank/DDBJ whole genome shotgun (WGS) entry which is preliminary data.</text>
</comment>
<dbReference type="PRINTS" id="PR00990">
    <property type="entry name" value="RIBOKINASE"/>
</dbReference>
<evidence type="ECO:0000313" key="13">
    <source>
        <dbReference type="Proteomes" id="UP001500449"/>
    </source>
</evidence>
<feature type="binding site" evidence="10">
    <location>
        <position position="173"/>
    </location>
    <ligand>
        <name>ATP</name>
        <dbReference type="ChEBI" id="CHEBI:30616"/>
    </ligand>
</feature>
<dbReference type="InterPro" id="IPR002173">
    <property type="entry name" value="Carboh/pur_kinase_PfkB_CS"/>
</dbReference>
<dbReference type="PROSITE" id="PS00584">
    <property type="entry name" value="PFKB_KINASES_2"/>
    <property type="match status" value="1"/>
</dbReference>
<feature type="binding site" evidence="10">
    <location>
        <position position="276"/>
    </location>
    <ligand>
        <name>K(+)</name>
        <dbReference type="ChEBI" id="CHEBI:29103"/>
    </ligand>
</feature>
<feature type="binding site" evidence="10">
    <location>
        <begin position="28"/>
        <end position="32"/>
    </location>
    <ligand>
        <name>substrate</name>
    </ligand>
</feature>
<comment type="subunit">
    <text evidence="10">Homodimer.</text>
</comment>
<keyword evidence="2 10" id="KW-0808">Transferase</keyword>
<evidence type="ECO:0000259" key="11">
    <source>
        <dbReference type="Pfam" id="PF00294"/>
    </source>
</evidence>
<evidence type="ECO:0000256" key="7">
    <source>
        <dbReference type="ARBA" id="ARBA00022842"/>
    </source>
</evidence>
<reference evidence="12 13" key="1">
    <citation type="journal article" date="2019" name="Int. J. Syst. Evol. Microbiol.">
        <title>The Global Catalogue of Microorganisms (GCM) 10K type strain sequencing project: providing services to taxonomists for standard genome sequencing and annotation.</title>
        <authorList>
            <consortium name="The Broad Institute Genomics Platform"/>
            <consortium name="The Broad Institute Genome Sequencing Center for Infectious Disease"/>
            <person name="Wu L."/>
            <person name="Ma J."/>
        </authorList>
    </citation>
    <scope>NUCLEOTIDE SEQUENCE [LARGE SCALE GENOMIC DNA]</scope>
    <source>
        <strain evidence="12 13">JCM 16009</strain>
    </source>
</reference>
<keyword evidence="5 10" id="KW-0418">Kinase</keyword>
<dbReference type="InterPro" id="IPR011877">
    <property type="entry name" value="Ribokinase"/>
</dbReference>
<feature type="binding site" evidence="10">
    <location>
        <position position="233"/>
    </location>
    <ligand>
        <name>K(+)</name>
        <dbReference type="ChEBI" id="CHEBI:29103"/>
    </ligand>
</feature>
<keyword evidence="13" id="KW-1185">Reference proteome</keyword>
<dbReference type="InterPro" id="IPR011611">
    <property type="entry name" value="PfkB_dom"/>
</dbReference>
<comment type="cofactor">
    <cofactor evidence="10">
        <name>Mg(2+)</name>
        <dbReference type="ChEBI" id="CHEBI:18420"/>
    </cofactor>
</comment>
<evidence type="ECO:0000256" key="3">
    <source>
        <dbReference type="ARBA" id="ARBA00022723"/>
    </source>
</evidence>
<feature type="binding site" evidence="10">
    <location>
        <position position="231"/>
    </location>
    <ligand>
        <name>K(+)</name>
        <dbReference type="ChEBI" id="CHEBI:29103"/>
    </ligand>
</feature>
<organism evidence="12 13">
    <name type="scientific">Pseudonocardia ailaonensis</name>
    <dbReference type="NCBI Taxonomy" id="367279"/>
    <lineage>
        <taxon>Bacteria</taxon>
        <taxon>Bacillati</taxon>
        <taxon>Actinomycetota</taxon>
        <taxon>Actinomycetes</taxon>
        <taxon>Pseudonocardiales</taxon>
        <taxon>Pseudonocardiaceae</taxon>
        <taxon>Pseudonocardia</taxon>
    </lineage>
</organism>
<proteinExistence type="inferred from homology"/>
<dbReference type="Gene3D" id="3.40.1190.20">
    <property type="match status" value="1"/>
</dbReference>
<feature type="site" description="Important for substrate specificity" evidence="10">
    <location>
        <position position="1"/>
    </location>
</feature>
<keyword evidence="4 10" id="KW-0547">Nucleotide-binding</keyword>
<evidence type="ECO:0000256" key="6">
    <source>
        <dbReference type="ARBA" id="ARBA00022840"/>
    </source>
</evidence>
<dbReference type="SUPFAM" id="SSF53613">
    <property type="entry name" value="Ribokinase-like"/>
    <property type="match status" value="1"/>
</dbReference>
<dbReference type="PANTHER" id="PTHR10584">
    <property type="entry name" value="SUGAR KINASE"/>
    <property type="match status" value="1"/>
</dbReference>
<evidence type="ECO:0000313" key="12">
    <source>
        <dbReference type="EMBL" id="GAA1826991.1"/>
    </source>
</evidence>
<accession>A0ABN2MHA3</accession>
<keyword evidence="10" id="KW-0963">Cytoplasm</keyword>
<keyword evidence="3 10" id="KW-0479">Metal-binding</keyword>
<keyword evidence="9 10" id="KW-0119">Carbohydrate metabolism</keyword>
<feature type="binding site" evidence="10">
    <location>
        <position position="267"/>
    </location>
    <ligand>
        <name>K(+)</name>
        <dbReference type="ChEBI" id="CHEBI:29103"/>
    </ligand>
</feature>
<dbReference type="CDD" id="cd01174">
    <property type="entry name" value="ribokinase"/>
    <property type="match status" value="1"/>
</dbReference>
<gene>
    <name evidence="10" type="primary">deoK</name>
    <name evidence="12" type="ORF">GCM10009836_00770</name>
</gene>
<evidence type="ECO:0000256" key="10">
    <source>
        <dbReference type="HAMAP-Rule" id="MF_01987"/>
    </source>
</evidence>
<keyword evidence="6 10" id="KW-0067">ATP-binding</keyword>
<dbReference type="Proteomes" id="UP001500449">
    <property type="component" value="Unassembled WGS sequence"/>
</dbReference>
<comment type="subcellular location">
    <subcellularLocation>
        <location evidence="10">Cytoplasm</location>
    </subcellularLocation>
</comment>
<comment type="caution">
    <text evidence="10">Lacks conserved residue(s) required for the propagation of feature annotation.</text>
</comment>
<dbReference type="HAMAP" id="MF_01987">
    <property type="entry name" value="Ribokinase"/>
    <property type="match status" value="1"/>
</dbReference>
<evidence type="ECO:0000256" key="2">
    <source>
        <dbReference type="ARBA" id="ARBA00022679"/>
    </source>
</evidence>
<name>A0ABN2MHA3_9PSEU</name>
<keyword evidence="8 10" id="KW-0630">Potassium</keyword>
<feature type="binding site" evidence="10">
    <location>
        <begin position="205"/>
        <end position="210"/>
    </location>
    <ligand>
        <name>ATP</name>
        <dbReference type="ChEBI" id="CHEBI:30616"/>
    </ligand>
</feature>
<protein>
    <recommendedName>
        <fullName evidence="10">Deoxyribokinase</fullName>
        <shortName evidence="10">dRK</shortName>
        <ecNumber evidence="10">2.7.1.229</ecNumber>
    </recommendedName>
    <alternativeName>
        <fullName evidence="10">ATP:2-deoxy-D-ribose 5-phosphotransferase</fullName>
    </alternativeName>
</protein>
<dbReference type="InterPro" id="IPR002139">
    <property type="entry name" value="Ribo/fructo_kinase"/>
</dbReference>
<comment type="similarity">
    <text evidence="10">Belongs to the carbohydrate kinase PfkB family. Deoxyribokinase subfamily.</text>
</comment>
<comment type="similarity">
    <text evidence="1">Belongs to the carbohydrate kinase pfkB family.</text>
</comment>
<comment type="function">
    <text evidence="10">Catalyzes the ATP-dependent phosphorylation of 2-deoxy-D-ribose to 2-deoxy-D-ribose 5-phosphate (dRib-5P), allowing the use of deoxyribose as the sole carbon source.</text>
</comment>
<feature type="domain" description="Carbohydrate kinase PfkB" evidence="11">
    <location>
        <begin position="7"/>
        <end position="276"/>
    </location>
</feature>
<evidence type="ECO:0000256" key="5">
    <source>
        <dbReference type="ARBA" id="ARBA00022777"/>
    </source>
</evidence>
<evidence type="ECO:0000256" key="1">
    <source>
        <dbReference type="ARBA" id="ARBA00005380"/>
    </source>
</evidence>
<feature type="binding site" evidence="10">
    <location>
        <position position="237"/>
    </location>
    <ligand>
        <name>substrate</name>
    </ligand>
</feature>
<dbReference type="InterPro" id="IPR029056">
    <property type="entry name" value="Ribokinase-like"/>
</dbReference>
<comment type="catalytic activity">
    <reaction evidence="10">
        <text>2-deoxy-D-ribose + ATP = 2-deoxy-D-ribose 5-phosphate + ADP + H(+)</text>
        <dbReference type="Rhea" id="RHEA:30871"/>
        <dbReference type="ChEBI" id="CHEBI:15378"/>
        <dbReference type="ChEBI" id="CHEBI:30616"/>
        <dbReference type="ChEBI" id="CHEBI:62877"/>
        <dbReference type="ChEBI" id="CHEBI:90761"/>
        <dbReference type="ChEBI" id="CHEBI:456216"/>
        <dbReference type="EC" id="2.7.1.229"/>
    </reaction>
</comment>
<feature type="binding site" evidence="10">
    <location>
        <position position="270"/>
    </location>
    <ligand>
        <name>K(+)</name>
        <dbReference type="ChEBI" id="CHEBI:29103"/>
    </ligand>
</feature>
<evidence type="ECO:0000256" key="4">
    <source>
        <dbReference type="ARBA" id="ARBA00022741"/>
    </source>
</evidence>
<feature type="binding site" evidence="10">
    <location>
        <position position="129"/>
    </location>
    <ligand>
        <name>substrate</name>
    </ligand>
</feature>
<dbReference type="Pfam" id="PF00294">
    <property type="entry name" value="PfkB"/>
    <property type="match status" value="1"/>
</dbReference>
<keyword evidence="7 10" id="KW-0460">Magnesium</keyword>
<feature type="active site" description="Proton acceptor" evidence="10">
    <location>
        <position position="237"/>
    </location>
</feature>
<dbReference type="EC" id="2.7.1.229" evidence="10"/>
<evidence type="ECO:0000256" key="8">
    <source>
        <dbReference type="ARBA" id="ARBA00022958"/>
    </source>
</evidence>
<feature type="binding site" evidence="10">
    <location>
        <begin position="236"/>
        <end position="237"/>
    </location>
    <ligand>
        <name>ATP</name>
        <dbReference type="ChEBI" id="CHEBI:30616"/>
    </ligand>
</feature>
<feature type="binding site" evidence="10">
    <location>
        <position position="272"/>
    </location>
    <ligand>
        <name>K(+)</name>
        <dbReference type="ChEBI" id="CHEBI:29103"/>
    </ligand>
</feature>
<evidence type="ECO:0000256" key="9">
    <source>
        <dbReference type="ARBA" id="ARBA00023277"/>
    </source>
</evidence>